<evidence type="ECO:0000313" key="6">
    <source>
        <dbReference type="Proteomes" id="UP001226389"/>
    </source>
</evidence>
<dbReference type="InterPro" id="IPR011008">
    <property type="entry name" value="Dimeric_a/b-barrel"/>
</dbReference>
<evidence type="ECO:0000256" key="2">
    <source>
        <dbReference type="ARBA" id="ARBA00023125"/>
    </source>
</evidence>
<dbReference type="Pfam" id="PF01037">
    <property type="entry name" value="AsnC_trans_reg"/>
    <property type="match status" value="1"/>
</dbReference>
<gene>
    <name evidence="5" type="ORF">J2T22_001565</name>
</gene>
<evidence type="ECO:0000256" key="1">
    <source>
        <dbReference type="ARBA" id="ARBA00023015"/>
    </source>
</evidence>
<keyword evidence="6" id="KW-1185">Reference proteome</keyword>
<name>A0ABT9UFG6_9MICC</name>
<dbReference type="PANTHER" id="PTHR30154:SF34">
    <property type="entry name" value="TRANSCRIPTIONAL REGULATOR AZLB"/>
    <property type="match status" value="1"/>
</dbReference>
<dbReference type="InterPro" id="IPR000485">
    <property type="entry name" value="AsnC-type_HTH_dom"/>
</dbReference>
<evidence type="ECO:0000259" key="4">
    <source>
        <dbReference type="PROSITE" id="PS50956"/>
    </source>
</evidence>
<accession>A0ABT9UFG6</accession>
<dbReference type="PANTHER" id="PTHR30154">
    <property type="entry name" value="LEUCINE-RESPONSIVE REGULATORY PROTEIN"/>
    <property type="match status" value="1"/>
</dbReference>
<proteinExistence type="predicted"/>
<keyword evidence="3" id="KW-0804">Transcription</keyword>
<keyword evidence="2 5" id="KW-0238">DNA-binding</keyword>
<dbReference type="InterPro" id="IPR036388">
    <property type="entry name" value="WH-like_DNA-bd_sf"/>
</dbReference>
<dbReference type="RefSeq" id="WP_307489366.1">
    <property type="nucleotide sequence ID" value="NZ_JAUSSY010000005.1"/>
</dbReference>
<reference evidence="5 6" key="1">
    <citation type="submission" date="2023-07" db="EMBL/GenBank/DDBJ databases">
        <title>Sorghum-associated microbial communities from plants grown in Nebraska, USA.</title>
        <authorList>
            <person name="Schachtman D."/>
        </authorList>
    </citation>
    <scope>NUCLEOTIDE SEQUENCE [LARGE SCALE GENOMIC DNA]</scope>
    <source>
        <strain evidence="5 6">DS994</strain>
    </source>
</reference>
<dbReference type="Gene3D" id="1.10.10.10">
    <property type="entry name" value="Winged helix-like DNA-binding domain superfamily/Winged helix DNA-binding domain"/>
    <property type="match status" value="2"/>
</dbReference>
<sequence length="289" mass="31533">MDELDEQILQELLANGRITVTELADKVGLTRISASRRMTTLLTESGVRVIGLAHPAVVGLPVMAHVSIDAATPVQGLAERIAQDHRVLFVSITAGIMSLIAEVRAQNHEELQACIEDIRNIPGVTHMRTSIYTDLLIDILHPAQIKDLVLDKLDLALIEILRQDGRTSYTTMATVLGISTGTARTRVLRLLDSGIVKIGLTWRPASQERVTRMGLGLRIQGTAAELVKSLEAIPGFTFLASSIGQHDIIATVHGTDASSALRTVDQVRAIPEVIHVETWIHLKVVKEEH</sequence>
<dbReference type="InterPro" id="IPR036390">
    <property type="entry name" value="WH_DNA-bd_sf"/>
</dbReference>
<dbReference type="InterPro" id="IPR019887">
    <property type="entry name" value="Tscrpt_reg_AsnC/Lrp_C"/>
</dbReference>
<dbReference type="InterPro" id="IPR019888">
    <property type="entry name" value="Tscrpt_reg_AsnC-like"/>
</dbReference>
<dbReference type="SUPFAM" id="SSF54909">
    <property type="entry name" value="Dimeric alpha+beta barrel"/>
    <property type="match status" value="2"/>
</dbReference>
<evidence type="ECO:0000256" key="3">
    <source>
        <dbReference type="ARBA" id="ARBA00023163"/>
    </source>
</evidence>
<dbReference type="EMBL" id="JAUSSY010000005">
    <property type="protein sequence ID" value="MDQ0118387.1"/>
    <property type="molecule type" value="Genomic_DNA"/>
</dbReference>
<dbReference type="PRINTS" id="PR00033">
    <property type="entry name" value="HTHASNC"/>
</dbReference>
<protein>
    <submittedName>
        <fullName evidence="5">DNA-binding Lrp family transcriptional regulator</fullName>
    </submittedName>
</protein>
<dbReference type="GO" id="GO:0003677">
    <property type="term" value="F:DNA binding"/>
    <property type="evidence" value="ECO:0007669"/>
    <property type="project" value="UniProtKB-KW"/>
</dbReference>
<dbReference type="SMART" id="SM00344">
    <property type="entry name" value="HTH_ASNC"/>
    <property type="match status" value="2"/>
</dbReference>
<comment type="caution">
    <text evidence="5">The sequence shown here is derived from an EMBL/GenBank/DDBJ whole genome shotgun (WGS) entry which is preliminary data.</text>
</comment>
<dbReference type="Gene3D" id="3.30.70.920">
    <property type="match status" value="2"/>
</dbReference>
<dbReference type="Pfam" id="PF13404">
    <property type="entry name" value="HTH_AsnC-type"/>
    <property type="match status" value="2"/>
</dbReference>
<evidence type="ECO:0000313" key="5">
    <source>
        <dbReference type="EMBL" id="MDQ0118387.1"/>
    </source>
</evidence>
<dbReference type="PROSITE" id="PS50956">
    <property type="entry name" value="HTH_ASNC_2"/>
    <property type="match status" value="2"/>
</dbReference>
<feature type="domain" description="HTH asnC-type" evidence="4">
    <location>
        <begin position="1"/>
        <end position="61"/>
    </location>
</feature>
<feature type="domain" description="HTH asnC-type" evidence="4">
    <location>
        <begin position="150"/>
        <end position="197"/>
    </location>
</feature>
<organism evidence="5 6">
    <name type="scientific">Pseudarthrobacter defluvii</name>
    <dbReference type="NCBI Taxonomy" id="410837"/>
    <lineage>
        <taxon>Bacteria</taxon>
        <taxon>Bacillati</taxon>
        <taxon>Actinomycetota</taxon>
        <taxon>Actinomycetes</taxon>
        <taxon>Micrococcales</taxon>
        <taxon>Micrococcaceae</taxon>
        <taxon>Pseudarthrobacter</taxon>
    </lineage>
</organism>
<dbReference type="Proteomes" id="UP001226389">
    <property type="component" value="Unassembled WGS sequence"/>
</dbReference>
<keyword evidence="1" id="KW-0805">Transcription regulation</keyword>
<dbReference type="SUPFAM" id="SSF46785">
    <property type="entry name" value="Winged helix' DNA-binding domain"/>
    <property type="match status" value="2"/>
</dbReference>